<keyword evidence="2" id="KW-1185">Reference proteome</keyword>
<dbReference type="Proteomes" id="UP000641646">
    <property type="component" value="Unassembled WGS sequence"/>
</dbReference>
<dbReference type="AlphaFoldDB" id="A0A926ZHM6"/>
<name>A0A926ZHM6_9CYAN</name>
<reference evidence="1" key="1">
    <citation type="journal article" date="2015" name="ISME J.">
        <title>Draft Genome Sequence of Streptomyces incarnatus NRRL8089, which Produces the Nucleoside Antibiotic Sinefungin.</title>
        <authorList>
            <person name="Oshima K."/>
            <person name="Hattori M."/>
            <person name="Shimizu H."/>
            <person name="Fukuda K."/>
            <person name="Nemoto M."/>
            <person name="Inagaki K."/>
            <person name="Tamura T."/>
        </authorList>
    </citation>
    <scope>NUCLEOTIDE SEQUENCE</scope>
    <source>
        <strain evidence="1">FACHB-1375</strain>
    </source>
</reference>
<dbReference type="EMBL" id="JACJPW010000050">
    <property type="protein sequence ID" value="MBD2183215.1"/>
    <property type="molecule type" value="Genomic_DNA"/>
</dbReference>
<proteinExistence type="predicted"/>
<accession>A0A926ZHM6</accession>
<gene>
    <name evidence="1" type="ORF">H6G03_19465</name>
</gene>
<sequence length="246" mass="28710">MNSWLVPVEKLRPCDRTAMYALLENHFEGVTWDGFQTDLDRKNWVLLLRDETSNALKGFSTMMLCQTVFSGEQISVVYSGDTIVDPSAWSSTALPRTWIAAVNFLRQHYAENKLYWLLICSGFRTYRFLPTFWQEFYPRYDAATPDRIANLMGSLAREYYGNSYQEAIGIVRFKHPQILKDRLIEISTGRQTNPHIQFFEEKNPGYRLGDELVCLTEIRYDNLTRAGQRMWQAKSSLQFVQESVIK</sequence>
<dbReference type="RefSeq" id="WP_190467085.1">
    <property type="nucleotide sequence ID" value="NZ_JACJPW010000050.1"/>
</dbReference>
<reference evidence="1" key="2">
    <citation type="submission" date="2020-08" db="EMBL/GenBank/DDBJ databases">
        <authorList>
            <person name="Chen M."/>
            <person name="Teng W."/>
            <person name="Zhao L."/>
            <person name="Hu C."/>
            <person name="Zhou Y."/>
            <person name="Han B."/>
            <person name="Song L."/>
            <person name="Shu W."/>
        </authorList>
    </citation>
    <scope>NUCLEOTIDE SEQUENCE</scope>
    <source>
        <strain evidence="1">FACHB-1375</strain>
    </source>
</reference>
<evidence type="ECO:0000313" key="2">
    <source>
        <dbReference type="Proteomes" id="UP000641646"/>
    </source>
</evidence>
<protein>
    <submittedName>
        <fullName evidence="1">Uncharacterized protein</fullName>
    </submittedName>
</protein>
<evidence type="ECO:0000313" key="1">
    <source>
        <dbReference type="EMBL" id="MBD2183215.1"/>
    </source>
</evidence>
<comment type="caution">
    <text evidence="1">The sequence shown here is derived from an EMBL/GenBank/DDBJ whole genome shotgun (WGS) entry which is preliminary data.</text>
</comment>
<organism evidence="1 2">
    <name type="scientific">Aerosakkonema funiforme FACHB-1375</name>
    <dbReference type="NCBI Taxonomy" id="2949571"/>
    <lineage>
        <taxon>Bacteria</taxon>
        <taxon>Bacillati</taxon>
        <taxon>Cyanobacteriota</taxon>
        <taxon>Cyanophyceae</taxon>
        <taxon>Oscillatoriophycideae</taxon>
        <taxon>Aerosakkonematales</taxon>
        <taxon>Aerosakkonemataceae</taxon>
        <taxon>Aerosakkonema</taxon>
    </lineage>
</organism>